<feature type="non-terminal residue" evidence="1">
    <location>
        <position position="1"/>
    </location>
</feature>
<sequence>SVACKVLGLGSPAVRVRVRRGSAESCAKAGVTRYLSVIKKNDDETPFGMGLTETRPTAENLVPIRLDIEIDEAEHLIPPFETFGSYFRRRVILIRFYKENQISNIEIMMHVFLERADNLRCINGVGLIYSV</sequence>
<evidence type="ECO:0000313" key="2">
    <source>
        <dbReference type="Proteomes" id="UP000823775"/>
    </source>
</evidence>
<evidence type="ECO:0000313" key="1">
    <source>
        <dbReference type="EMBL" id="MCD9645227.1"/>
    </source>
</evidence>
<organism evidence="1 2">
    <name type="scientific">Datura stramonium</name>
    <name type="common">Jimsonweed</name>
    <name type="synonym">Common thornapple</name>
    <dbReference type="NCBI Taxonomy" id="4076"/>
    <lineage>
        <taxon>Eukaryota</taxon>
        <taxon>Viridiplantae</taxon>
        <taxon>Streptophyta</taxon>
        <taxon>Embryophyta</taxon>
        <taxon>Tracheophyta</taxon>
        <taxon>Spermatophyta</taxon>
        <taxon>Magnoliopsida</taxon>
        <taxon>eudicotyledons</taxon>
        <taxon>Gunneridae</taxon>
        <taxon>Pentapetalae</taxon>
        <taxon>asterids</taxon>
        <taxon>lamiids</taxon>
        <taxon>Solanales</taxon>
        <taxon>Solanaceae</taxon>
        <taxon>Solanoideae</taxon>
        <taxon>Datureae</taxon>
        <taxon>Datura</taxon>
    </lineage>
</organism>
<gene>
    <name evidence="1" type="ORF">HAX54_033995</name>
</gene>
<feature type="non-terminal residue" evidence="1">
    <location>
        <position position="131"/>
    </location>
</feature>
<comment type="caution">
    <text evidence="1">The sequence shown here is derived from an EMBL/GenBank/DDBJ whole genome shotgun (WGS) entry which is preliminary data.</text>
</comment>
<keyword evidence="2" id="KW-1185">Reference proteome</keyword>
<name>A0ABS8VEC5_DATST</name>
<accession>A0ABS8VEC5</accession>
<protein>
    <submittedName>
        <fullName evidence="1">Uncharacterized protein</fullName>
    </submittedName>
</protein>
<reference evidence="1 2" key="1">
    <citation type="journal article" date="2021" name="BMC Genomics">
        <title>Datura genome reveals duplications of psychoactive alkaloid biosynthetic genes and high mutation rate following tissue culture.</title>
        <authorList>
            <person name="Rajewski A."/>
            <person name="Carter-House D."/>
            <person name="Stajich J."/>
            <person name="Litt A."/>
        </authorList>
    </citation>
    <scope>NUCLEOTIDE SEQUENCE [LARGE SCALE GENOMIC DNA]</scope>
    <source>
        <strain evidence="1">AR-01</strain>
    </source>
</reference>
<proteinExistence type="predicted"/>
<dbReference type="EMBL" id="JACEIK010004375">
    <property type="protein sequence ID" value="MCD9645227.1"/>
    <property type="molecule type" value="Genomic_DNA"/>
</dbReference>
<dbReference type="Proteomes" id="UP000823775">
    <property type="component" value="Unassembled WGS sequence"/>
</dbReference>